<evidence type="ECO:0000259" key="14">
    <source>
        <dbReference type="PROSITE" id="PS50109"/>
    </source>
</evidence>
<dbReference type="GO" id="GO:0005524">
    <property type="term" value="F:ATP binding"/>
    <property type="evidence" value="ECO:0007669"/>
    <property type="project" value="UniProtKB-KW"/>
</dbReference>
<evidence type="ECO:0000256" key="1">
    <source>
        <dbReference type="ARBA" id="ARBA00000085"/>
    </source>
</evidence>
<evidence type="ECO:0000256" key="10">
    <source>
        <dbReference type="ARBA" id="ARBA00023012"/>
    </source>
</evidence>
<dbReference type="InterPro" id="IPR050351">
    <property type="entry name" value="BphY/WalK/GraS-like"/>
</dbReference>
<dbReference type="SMART" id="SM00387">
    <property type="entry name" value="HATPase_c"/>
    <property type="match status" value="1"/>
</dbReference>
<keyword evidence="7" id="KW-0547">Nucleotide-binding</keyword>
<dbReference type="Gene3D" id="1.10.287.130">
    <property type="match status" value="1"/>
</dbReference>
<accession>A0A841U3T8</accession>
<evidence type="ECO:0000256" key="7">
    <source>
        <dbReference type="ARBA" id="ARBA00022741"/>
    </source>
</evidence>
<dbReference type="GO" id="GO:0030295">
    <property type="term" value="F:protein kinase activator activity"/>
    <property type="evidence" value="ECO:0007669"/>
    <property type="project" value="TreeGrafter"/>
</dbReference>
<evidence type="ECO:0000256" key="11">
    <source>
        <dbReference type="ARBA" id="ARBA00023136"/>
    </source>
</evidence>
<keyword evidence="4" id="KW-1003">Cell membrane</keyword>
<keyword evidence="13" id="KW-0812">Transmembrane</keyword>
<dbReference type="PRINTS" id="PR00344">
    <property type="entry name" value="BCTRLSENSOR"/>
</dbReference>
<dbReference type="SUPFAM" id="SSF47384">
    <property type="entry name" value="Homodimeric domain of signal transducing histidine kinase"/>
    <property type="match status" value="1"/>
</dbReference>
<dbReference type="InterPro" id="IPR036890">
    <property type="entry name" value="HATPase_C_sf"/>
</dbReference>
<keyword evidence="17" id="KW-1185">Reference proteome</keyword>
<feature type="transmembrane region" description="Helical" evidence="13">
    <location>
        <begin position="52"/>
        <end position="74"/>
    </location>
</feature>
<dbReference type="SUPFAM" id="SSF55874">
    <property type="entry name" value="ATPase domain of HSP90 chaperone/DNA topoisomerase II/histidine kinase"/>
    <property type="match status" value="1"/>
</dbReference>
<dbReference type="PROSITE" id="PS50885">
    <property type="entry name" value="HAMP"/>
    <property type="match status" value="1"/>
</dbReference>
<comment type="catalytic activity">
    <reaction evidence="1">
        <text>ATP + protein L-histidine = ADP + protein N-phospho-L-histidine.</text>
        <dbReference type="EC" id="2.7.13.3"/>
    </reaction>
</comment>
<name>A0A841U3T8_9BACL</name>
<dbReference type="SMART" id="SM00388">
    <property type="entry name" value="HisKA"/>
    <property type="match status" value="1"/>
</dbReference>
<dbReference type="InterPro" id="IPR003594">
    <property type="entry name" value="HATPase_dom"/>
</dbReference>
<dbReference type="InterPro" id="IPR004358">
    <property type="entry name" value="Sig_transdc_His_kin-like_C"/>
</dbReference>
<dbReference type="InterPro" id="IPR036097">
    <property type="entry name" value="HisK_dim/P_sf"/>
</dbReference>
<dbReference type="GO" id="GO:0005886">
    <property type="term" value="C:plasma membrane"/>
    <property type="evidence" value="ECO:0007669"/>
    <property type="project" value="UniProtKB-SubCell"/>
</dbReference>
<keyword evidence="11 13" id="KW-0472">Membrane</keyword>
<keyword evidence="5" id="KW-0597">Phosphoprotein</keyword>
<evidence type="ECO:0000256" key="5">
    <source>
        <dbReference type="ARBA" id="ARBA00022553"/>
    </source>
</evidence>
<gene>
    <name evidence="16" type="ORF">H7B90_28060</name>
</gene>
<sequence>MKLRIGLRAKLTAALTSVILLPTILLTAGGMAGGRSPNGLHSPGASGNPPLALVFALLLLLAFAVCAVLLLRIVSRSILAPLKQLSLAAERIEQGDFGHAVGYERSDEMGRFCAAFDAMRLRLKQLQEAQAAEEEARSQLIANISHDLRTPITSIKGYVEGLQEGVARDPERFERYLAVIRDKTVQLDRRIEELFQLSQLESGRSEMEFARQNSRELLESVVAPIEREFQDGPTTLRVGTPFPSRTVLADRDRIEQVFDNLIANARKYAGENGVVAILAEEGDGEIRLAVKDNGPGIDEADLPHLFERFYRGEKSRSRDYGGAGLGLAICRRIVERHGGRIWIENEAGGGTAVYFTLPTADTRHSAAMQSL</sequence>
<evidence type="ECO:0000256" key="13">
    <source>
        <dbReference type="SAM" id="Phobius"/>
    </source>
</evidence>
<evidence type="ECO:0000256" key="9">
    <source>
        <dbReference type="ARBA" id="ARBA00022840"/>
    </source>
</evidence>
<dbReference type="AlphaFoldDB" id="A0A841U3T8"/>
<dbReference type="PROSITE" id="PS50109">
    <property type="entry name" value="HIS_KIN"/>
    <property type="match status" value="1"/>
</dbReference>
<evidence type="ECO:0000256" key="8">
    <source>
        <dbReference type="ARBA" id="ARBA00022777"/>
    </source>
</evidence>
<keyword evidence="8" id="KW-0418">Kinase</keyword>
<reference evidence="16 17" key="1">
    <citation type="submission" date="2020-08" db="EMBL/GenBank/DDBJ databases">
        <title>Cohnella phylogeny.</title>
        <authorList>
            <person name="Dunlap C."/>
        </authorList>
    </citation>
    <scope>NUCLEOTIDE SEQUENCE [LARGE SCALE GENOMIC DNA]</scope>
    <source>
        <strain evidence="16 17">DSM 25239</strain>
    </source>
</reference>
<dbReference type="Pfam" id="PF02518">
    <property type="entry name" value="HATPase_c"/>
    <property type="match status" value="1"/>
</dbReference>
<dbReference type="EMBL" id="JACJVR010000119">
    <property type="protein sequence ID" value="MBB6695256.1"/>
    <property type="molecule type" value="Genomic_DNA"/>
</dbReference>
<evidence type="ECO:0000259" key="15">
    <source>
        <dbReference type="PROSITE" id="PS50885"/>
    </source>
</evidence>
<comment type="caution">
    <text evidence="16">The sequence shown here is derived from an EMBL/GenBank/DDBJ whole genome shotgun (WGS) entry which is preliminary data.</text>
</comment>
<dbReference type="CDD" id="cd00075">
    <property type="entry name" value="HATPase"/>
    <property type="match status" value="1"/>
</dbReference>
<dbReference type="Gene3D" id="3.30.565.10">
    <property type="entry name" value="Histidine kinase-like ATPase, C-terminal domain"/>
    <property type="match status" value="1"/>
</dbReference>
<dbReference type="InterPro" id="IPR005467">
    <property type="entry name" value="His_kinase_dom"/>
</dbReference>
<dbReference type="InterPro" id="IPR003661">
    <property type="entry name" value="HisK_dim/P_dom"/>
</dbReference>
<dbReference type="Proteomes" id="UP000553776">
    <property type="component" value="Unassembled WGS sequence"/>
</dbReference>
<feature type="transmembrane region" description="Helical" evidence="13">
    <location>
        <begin position="12"/>
        <end position="32"/>
    </location>
</feature>
<keyword evidence="12" id="KW-0175">Coiled coil</keyword>
<comment type="subcellular location">
    <subcellularLocation>
        <location evidence="2">Cell membrane</location>
        <topology evidence="2">Multi-pass membrane protein</topology>
    </subcellularLocation>
</comment>
<dbReference type="FunFam" id="1.10.287.130:FF:000001">
    <property type="entry name" value="Two-component sensor histidine kinase"/>
    <property type="match status" value="1"/>
</dbReference>
<keyword evidence="6" id="KW-0808">Transferase</keyword>
<dbReference type="GO" id="GO:0007234">
    <property type="term" value="P:osmosensory signaling via phosphorelay pathway"/>
    <property type="evidence" value="ECO:0007669"/>
    <property type="project" value="TreeGrafter"/>
</dbReference>
<proteinExistence type="predicted"/>
<dbReference type="SMART" id="SM00304">
    <property type="entry name" value="HAMP"/>
    <property type="match status" value="1"/>
</dbReference>
<evidence type="ECO:0000256" key="6">
    <source>
        <dbReference type="ARBA" id="ARBA00022679"/>
    </source>
</evidence>
<keyword evidence="10" id="KW-0902">Two-component regulatory system</keyword>
<dbReference type="SUPFAM" id="SSF158472">
    <property type="entry name" value="HAMP domain-like"/>
    <property type="match status" value="1"/>
</dbReference>
<dbReference type="RefSeq" id="WP_185139210.1">
    <property type="nucleotide sequence ID" value="NZ_JACJVR010000119.1"/>
</dbReference>
<dbReference type="PANTHER" id="PTHR42878:SF7">
    <property type="entry name" value="SENSOR HISTIDINE KINASE GLRK"/>
    <property type="match status" value="1"/>
</dbReference>
<dbReference type="GO" id="GO:0000156">
    <property type="term" value="F:phosphorelay response regulator activity"/>
    <property type="evidence" value="ECO:0007669"/>
    <property type="project" value="TreeGrafter"/>
</dbReference>
<feature type="coiled-coil region" evidence="12">
    <location>
        <begin position="116"/>
        <end position="143"/>
    </location>
</feature>
<evidence type="ECO:0000256" key="12">
    <source>
        <dbReference type="SAM" id="Coils"/>
    </source>
</evidence>
<dbReference type="Pfam" id="PF00512">
    <property type="entry name" value="HisKA"/>
    <property type="match status" value="1"/>
</dbReference>
<dbReference type="CDD" id="cd06225">
    <property type="entry name" value="HAMP"/>
    <property type="match status" value="1"/>
</dbReference>
<evidence type="ECO:0000256" key="3">
    <source>
        <dbReference type="ARBA" id="ARBA00012438"/>
    </source>
</evidence>
<evidence type="ECO:0000313" key="16">
    <source>
        <dbReference type="EMBL" id="MBB6695256.1"/>
    </source>
</evidence>
<feature type="domain" description="Histidine kinase" evidence="14">
    <location>
        <begin position="143"/>
        <end position="361"/>
    </location>
</feature>
<dbReference type="PANTHER" id="PTHR42878">
    <property type="entry name" value="TWO-COMPONENT HISTIDINE KINASE"/>
    <property type="match status" value="1"/>
</dbReference>
<dbReference type="InterPro" id="IPR003660">
    <property type="entry name" value="HAMP_dom"/>
</dbReference>
<dbReference type="Gene3D" id="6.10.340.10">
    <property type="match status" value="1"/>
</dbReference>
<keyword evidence="13" id="KW-1133">Transmembrane helix</keyword>
<evidence type="ECO:0000256" key="4">
    <source>
        <dbReference type="ARBA" id="ARBA00022475"/>
    </source>
</evidence>
<dbReference type="CDD" id="cd00082">
    <property type="entry name" value="HisKA"/>
    <property type="match status" value="1"/>
</dbReference>
<evidence type="ECO:0000256" key="2">
    <source>
        <dbReference type="ARBA" id="ARBA00004651"/>
    </source>
</evidence>
<dbReference type="Pfam" id="PF00672">
    <property type="entry name" value="HAMP"/>
    <property type="match status" value="1"/>
</dbReference>
<feature type="domain" description="HAMP" evidence="15">
    <location>
        <begin position="76"/>
        <end position="128"/>
    </location>
</feature>
<evidence type="ECO:0000313" key="17">
    <source>
        <dbReference type="Proteomes" id="UP000553776"/>
    </source>
</evidence>
<dbReference type="EC" id="2.7.13.3" evidence="3"/>
<protein>
    <recommendedName>
        <fullName evidence="3">histidine kinase</fullName>
        <ecNumber evidence="3">2.7.13.3</ecNumber>
    </recommendedName>
</protein>
<dbReference type="GO" id="GO:0000155">
    <property type="term" value="F:phosphorelay sensor kinase activity"/>
    <property type="evidence" value="ECO:0007669"/>
    <property type="project" value="InterPro"/>
</dbReference>
<keyword evidence="9" id="KW-0067">ATP-binding</keyword>
<organism evidence="16 17">
    <name type="scientific">Cohnella xylanilytica</name>
    <dbReference type="NCBI Taxonomy" id="557555"/>
    <lineage>
        <taxon>Bacteria</taxon>
        <taxon>Bacillati</taxon>
        <taxon>Bacillota</taxon>
        <taxon>Bacilli</taxon>
        <taxon>Bacillales</taxon>
        <taxon>Paenibacillaceae</taxon>
        <taxon>Cohnella</taxon>
    </lineage>
</organism>
<dbReference type="FunFam" id="3.30.565.10:FF:000006">
    <property type="entry name" value="Sensor histidine kinase WalK"/>
    <property type="match status" value="1"/>
</dbReference>